<proteinExistence type="predicted"/>
<dbReference type="EMBL" id="JAROKS010000015">
    <property type="protein sequence ID" value="KAK1795594.1"/>
    <property type="molecule type" value="Genomic_DNA"/>
</dbReference>
<evidence type="ECO:0000313" key="1">
    <source>
        <dbReference type="EMBL" id="KAK1795594.1"/>
    </source>
</evidence>
<reference evidence="1" key="1">
    <citation type="submission" date="2023-03" db="EMBL/GenBank/DDBJ databases">
        <title>Electrophorus voltai genome.</title>
        <authorList>
            <person name="Bian C."/>
        </authorList>
    </citation>
    <scope>NUCLEOTIDE SEQUENCE</scope>
    <source>
        <strain evidence="1">CB-2022</strain>
        <tissue evidence="1">Muscle</tissue>
    </source>
</reference>
<gene>
    <name evidence="1" type="ORF">P4O66_001090</name>
</gene>
<comment type="caution">
    <text evidence="1">The sequence shown here is derived from an EMBL/GenBank/DDBJ whole genome shotgun (WGS) entry which is preliminary data.</text>
</comment>
<dbReference type="AlphaFoldDB" id="A0AAD8ZC45"/>
<accession>A0AAD8ZC45</accession>
<sequence>MYCIALWGANRSAGERKALQRVITTAQKITGCSLPSLADLFSSCCLSKSANILKDPSNPGHQQFNLLPIGRRFRSITSQTDRFKNSFYHRATCELNTTQQQHGLFGTCVDSSLSTSKIDPLEIADG</sequence>
<name>A0AAD8ZC45_9TELE</name>
<organism evidence="1 2">
    <name type="scientific">Electrophorus voltai</name>
    <dbReference type="NCBI Taxonomy" id="2609070"/>
    <lineage>
        <taxon>Eukaryota</taxon>
        <taxon>Metazoa</taxon>
        <taxon>Chordata</taxon>
        <taxon>Craniata</taxon>
        <taxon>Vertebrata</taxon>
        <taxon>Euteleostomi</taxon>
        <taxon>Actinopterygii</taxon>
        <taxon>Neopterygii</taxon>
        <taxon>Teleostei</taxon>
        <taxon>Ostariophysi</taxon>
        <taxon>Gymnotiformes</taxon>
        <taxon>Gymnotoidei</taxon>
        <taxon>Gymnotidae</taxon>
        <taxon>Electrophorus</taxon>
    </lineage>
</organism>
<keyword evidence="2" id="KW-1185">Reference proteome</keyword>
<evidence type="ECO:0000313" key="2">
    <source>
        <dbReference type="Proteomes" id="UP001239994"/>
    </source>
</evidence>
<dbReference type="Proteomes" id="UP001239994">
    <property type="component" value="Unassembled WGS sequence"/>
</dbReference>
<protein>
    <submittedName>
        <fullName evidence="1">Uncharacterized protein</fullName>
    </submittedName>
</protein>